<dbReference type="EC" id="2.7.13.3" evidence="2"/>
<evidence type="ECO:0000256" key="1">
    <source>
        <dbReference type="ARBA" id="ARBA00000085"/>
    </source>
</evidence>
<feature type="domain" description="Histidine kinase" evidence="5">
    <location>
        <begin position="233"/>
        <end position="444"/>
    </location>
</feature>
<name>A0A7C3I2H2_9SPIR</name>
<keyword evidence="4" id="KW-0472">Membrane</keyword>
<feature type="transmembrane region" description="Helical" evidence="4">
    <location>
        <begin position="149"/>
        <end position="167"/>
    </location>
</feature>
<dbReference type="InterPro" id="IPR005467">
    <property type="entry name" value="His_kinase_dom"/>
</dbReference>
<feature type="transmembrane region" description="Helical" evidence="4">
    <location>
        <begin position="42"/>
        <end position="62"/>
    </location>
</feature>
<protein>
    <recommendedName>
        <fullName evidence="2">histidine kinase</fullName>
        <ecNumber evidence="2">2.7.13.3</ecNumber>
    </recommendedName>
</protein>
<dbReference type="SUPFAM" id="SSF55874">
    <property type="entry name" value="ATPase domain of HSP90 chaperone/DNA topoisomerase II/histidine kinase"/>
    <property type="match status" value="1"/>
</dbReference>
<gene>
    <name evidence="6" type="ORF">ENS59_11960</name>
</gene>
<dbReference type="Pfam" id="PF02518">
    <property type="entry name" value="HATPase_c"/>
    <property type="match status" value="1"/>
</dbReference>
<dbReference type="GO" id="GO:0000155">
    <property type="term" value="F:phosphorelay sensor kinase activity"/>
    <property type="evidence" value="ECO:0007669"/>
    <property type="project" value="InterPro"/>
</dbReference>
<dbReference type="SUPFAM" id="SSF47384">
    <property type="entry name" value="Homodimeric domain of signal transducing histidine kinase"/>
    <property type="match status" value="1"/>
</dbReference>
<keyword evidence="6" id="KW-0808">Transferase</keyword>
<feature type="transmembrane region" description="Helical" evidence="4">
    <location>
        <begin position="94"/>
        <end position="117"/>
    </location>
</feature>
<dbReference type="SMART" id="SM00387">
    <property type="entry name" value="HATPase_c"/>
    <property type="match status" value="1"/>
</dbReference>
<dbReference type="PROSITE" id="PS50109">
    <property type="entry name" value="HIS_KIN"/>
    <property type="match status" value="1"/>
</dbReference>
<feature type="transmembrane region" description="Helical" evidence="4">
    <location>
        <begin position="173"/>
        <end position="195"/>
    </location>
</feature>
<dbReference type="Gene3D" id="3.30.565.10">
    <property type="entry name" value="Histidine kinase-like ATPase, C-terminal domain"/>
    <property type="match status" value="1"/>
</dbReference>
<dbReference type="EMBL" id="DSVL01000368">
    <property type="protein sequence ID" value="HFH30200.1"/>
    <property type="molecule type" value="Genomic_DNA"/>
</dbReference>
<dbReference type="SMART" id="SM00388">
    <property type="entry name" value="HisKA"/>
    <property type="match status" value="1"/>
</dbReference>
<evidence type="ECO:0000256" key="4">
    <source>
        <dbReference type="SAM" id="Phobius"/>
    </source>
</evidence>
<accession>A0A7C3I2H2</accession>
<dbReference type="InterPro" id="IPR004358">
    <property type="entry name" value="Sig_transdc_His_kin-like_C"/>
</dbReference>
<evidence type="ECO:0000256" key="3">
    <source>
        <dbReference type="ARBA" id="ARBA00022553"/>
    </source>
</evidence>
<dbReference type="CDD" id="cd00082">
    <property type="entry name" value="HisKA"/>
    <property type="match status" value="1"/>
</dbReference>
<dbReference type="Gene3D" id="1.10.287.130">
    <property type="match status" value="1"/>
</dbReference>
<evidence type="ECO:0000256" key="2">
    <source>
        <dbReference type="ARBA" id="ARBA00012438"/>
    </source>
</evidence>
<keyword evidence="3" id="KW-0597">Phosphoprotein</keyword>
<dbReference type="PANTHER" id="PTHR43547">
    <property type="entry name" value="TWO-COMPONENT HISTIDINE KINASE"/>
    <property type="match status" value="1"/>
</dbReference>
<dbReference type="InterPro" id="IPR003661">
    <property type="entry name" value="HisK_dim/P_dom"/>
</dbReference>
<dbReference type="InterPro" id="IPR036890">
    <property type="entry name" value="HATPase_C_sf"/>
</dbReference>
<proteinExistence type="predicted"/>
<keyword evidence="4" id="KW-0812">Transmembrane</keyword>
<dbReference type="InterPro" id="IPR003594">
    <property type="entry name" value="HATPase_dom"/>
</dbReference>
<dbReference type="PANTHER" id="PTHR43547:SF2">
    <property type="entry name" value="HYBRID SIGNAL TRANSDUCTION HISTIDINE KINASE C"/>
    <property type="match status" value="1"/>
</dbReference>
<sequence length="444" mass="48945">MSPKRQPFFSMKYPPLLKKITLWILGEQESSIITPDRMRKEYLVRFLVILFPVILATISLDILRGPDVFTVTRIGSSLSVALCLILLKLNLYEAAIPVLFFGGTLSVAAAIIPSALYEATSGALMPLAALVFFAAIVLIGLYSDKLRCALGLLFIAIAFDILELLFNQHLTPAVLNARLGVIILHVLALGINTFLRHYFERLTQIAEARRIMNRHLEKLIADTRQDSLDRLASLTHDLRSPITSIMGVQALLAATELTEEQKQYVDILSRSNKLMFDLVQSILEPETQDIADIDNKDTLAQLVDRALSSHQMVAQAKGLSVSITIPKTIPRPDMPKIEYIRIMENLMDNAIKYTNEGGITISAKKKQDDTKQYIILTVSDTGQGISLERLNEIKQGTVSPDPHFSTSHGLGLSGAIEKISRAGGSMDITSTPGKGTTITLILPI</sequence>
<evidence type="ECO:0000259" key="5">
    <source>
        <dbReference type="PROSITE" id="PS50109"/>
    </source>
</evidence>
<feature type="transmembrane region" description="Helical" evidence="4">
    <location>
        <begin position="123"/>
        <end position="142"/>
    </location>
</feature>
<dbReference type="Pfam" id="PF00512">
    <property type="entry name" value="HisKA"/>
    <property type="match status" value="1"/>
</dbReference>
<reference evidence="6" key="1">
    <citation type="journal article" date="2020" name="mSystems">
        <title>Genome- and Community-Level Interaction Insights into Carbon Utilization and Element Cycling Functions of Hydrothermarchaeota in Hydrothermal Sediment.</title>
        <authorList>
            <person name="Zhou Z."/>
            <person name="Liu Y."/>
            <person name="Xu W."/>
            <person name="Pan J."/>
            <person name="Luo Z.H."/>
            <person name="Li M."/>
        </authorList>
    </citation>
    <scope>NUCLEOTIDE SEQUENCE [LARGE SCALE GENOMIC DNA]</scope>
    <source>
        <strain evidence="6">SpSt-503</strain>
    </source>
</reference>
<organism evidence="6">
    <name type="scientific">Gracilinema caldarium</name>
    <dbReference type="NCBI Taxonomy" id="215591"/>
    <lineage>
        <taxon>Bacteria</taxon>
        <taxon>Pseudomonadati</taxon>
        <taxon>Spirochaetota</taxon>
        <taxon>Spirochaetia</taxon>
        <taxon>Spirochaetales</taxon>
        <taxon>Breznakiellaceae</taxon>
        <taxon>Gracilinema</taxon>
    </lineage>
</organism>
<dbReference type="AlphaFoldDB" id="A0A7C3I2H2"/>
<dbReference type="InterPro" id="IPR036097">
    <property type="entry name" value="HisK_dim/P_sf"/>
</dbReference>
<keyword evidence="4" id="KW-1133">Transmembrane helix</keyword>
<comment type="caution">
    <text evidence="6">The sequence shown here is derived from an EMBL/GenBank/DDBJ whole genome shotgun (WGS) entry which is preliminary data.</text>
</comment>
<dbReference type="PRINTS" id="PR00344">
    <property type="entry name" value="BCTRLSENSOR"/>
</dbReference>
<comment type="catalytic activity">
    <reaction evidence="1">
        <text>ATP + protein L-histidine = ADP + protein N-phospho-L-histidine.</text>
        <dbReference type="EC" id="2.7.13.3"/>
    </reaction>
</comment>
<keyword evidence="6" id="KW-0418">Kinase</keyword>
<evidence type="ECO:0000313" key="6">
    <source>
        <dbReference type="EMBL" id="HFH30200.1"/>
    </source>
</evidence>
<feature type="transmembrane region" description="Helical" evidence="4">
    <location>
        <begin position="68"/>
        <end position="87"/>
    </location>
</feature>